<comment type="caution">
    <text evidence="3">The sequence shown here is derived from an EMBL/GenBank/DDBJ whole genome shotgun (WGS) entry which is preliminary data.</text>
</comment>
<reference evidence="3 4" key="1">
    <citation type="journal article" date="2023" name="Insect Mol. Biol.">
        <title>Genome sequencing provides insights into the evolution of gene families encoding plant cell wall-degrading enzymes in longhorned beetles.</title>
        <authorList>
            <person name="Shin N.R."/>
            <person name="Okamura Y."/>
            <person name="Kirsch R."/>
            <person name="Pauchet Y."/>
        </authorList>
    </citation>
    <scope>NUCLEOTIDE SEQUENCE [LARGE SCALE GENOMIC DNA]</scope>
    <source>
        <strain evidence="3">EAD_L_NR</strain>
    </source>
</reference>
<evidence type="ECO:0008006" key="5">
    <source>
        <dbReference type="Google" id="ProtNLM"/>
    </source>
</evidence>
<proteinExistence type="predicted"/>
<feature type="domain" description="Transposable element P transposase-like RNase H" evidence="1">
    <location>
        <begin position="2"/>
        <end position="111"/>
    </location>
</feature>
<accession>A0AAV8V5M6</accession>
<dbReference type="InterPro" id="IPR048366">
    <property type="entry name" value="TNP-like_GBD"/>
</dbReference>
<sequence>MEDKDKICYLCVDEMAIKKNLFYKYIADEAVGLEDNGVQKNQFQLALQQYGINSKWKQVVCYTLSGTSISASDVKDLLEKLIEQLTNIGLDVVALVSNMGSNFIQLSKLLGVTTDNSYVEIGNKKLLYYFDPCHLMKAARNNLINNNFHWDTYRASWEDIQNFYEKDKVKLNRMAPKLSAAHLAPTNFQKMNVSLAAQTLSNTVALGIDNHIYFHSLPDEAAGTVQFIRNFDKLFNIFNARNRNPTSKLDYAFSQDESQNEFLTATKEF</sequence>
<evidence type="ECO:0000259" key="2">
    <source>
        <dbReference type="Pfam" id="PF21788"/>
    </source>
</evidence>
<name>A0AAV8V5M6_9CUCU</name>
<dbReference type="Pfam" id="PF21787">
    <property type="entry name" value="TNP-like_RNaseH_N"/>
    <property type="match status" value="1"/>
</dbReference>
<evidence type="ECO:0000313" key="4">
    <source>
        <dbReference type="Proteomes" id="UP001159042"/>
    </source>
</evidence>
<dbReference type="EMBL" id="JANEYG010000567">
    <property type="protein sequence ID" value="KAJ8909445.1"/>
    <property type="molecule type" value="Genomic_DNA"/>
</dbReference>
<dbReference type="AlphaFoldDB" id="A0AAV8V5M6"/>
<feature type="domain" description="Transposable element P transposase-like GTP-binding insertion" evidence="2">
    <location>
        <begin position="133"/>
        <end position="244"/>
    </location>
</feature>
<dbReference type="InterPro" id="IPR048365">
    <property type="entry name" value="TNP-like_RNaseH_N"/>
</dbReference>
<keyword evidence="4" id="KW-1185">Reference proteome</keyword>
<evidence type="ECO:0000313" key="3">
    <source>
        <dbReference type="EMBL" id="KAJ8909445.1"/>
    </source>
</evidence>
<dbReference type="Pfam" id="PF21788">
    <property type="entry name" value="TNP-like_GBD"/>
    <property type="match status" value="1"/>
</dbReference>
<gene>
    <name evidence="3" type="ORF">NQ315_003493</name>
</gene>
<evidence type="ECO:0000259" key="1">
    <source>
        <dbReference type="Pfam" id="PF21787"/>
    </source>
</evidence>
<organism evidence="3 4">
    <name type="scientific">Exocentrus adspersus</name>
    <dbReference type="NCBI Taxonomy" id="1586481"/>
    <lineage>
        <taxon>Eukaryota</taxon>
        <taxon>Metazoa</taxon>
        <taxon>Ecdysozoa</taxon>
        <taxon>Arthropoda</taxon>
        <taxon>Hexapoda</taxon>
        <taxon>Insecta</taxon>
        <taxon>Pterygota</taxon>
        <taxon>Neoptera</taxon>
        <taxon>Endopterygota</taxon>
        <taxon>Coleoptera</taxon>
        <taxon>Polyphaga</taxon>
        <taxon>Cucujiformia</taxon>
        <taxon>Chrysomeloidea</taxon>
        <taxon>Cerambycidae</taxon>
        <taxon>Lamiinae</taxon>
        <taxon>Acanthocinini</taxon>
        <taxon>Exocentrus</taxon>
    </lineage>
</organism>
<protein>
    <recommendedName>
        <fullName evidence="5">Transposase</fullName>
    </recommendedName>
</protein>
<dbReference type="Proteomes" id="UP001159042">
    <property type="component" value="Unassembled WGS sequence"/>
</dbReference>